<dbReference type="Proteomes" id="UP000188533">
    <property type="component" value="Unassembled WGS sequence"/>
</dbReference>
<proteinExistence type="predicted"/>
<keyword evidence="3" id="KW-1185">Reference proteome</keyword>
<feature type="signal peptide" evidence="1">
    <location>
        <begin position="1"/>
        <end position="21"/>
    </location>
</feature>
<comment type="caution">
    <text evidence="2">The sequence shown here is derived from an EMBL/GenBank/DDBJ whole genome shotgun (WGS) entry which is preliminary data.</text>
</comment>
<keyword evidence="1" id="KW-0732">Signal</keyword>
<gene>
    <name evidence="2" type="ORF">LENED_003633</name>
</gene>
<sequence length="131" mass="14857">MLSILIALPLLLTSLARLSNAFPIVESSLDPRSGLLEKAKGCLSSFCDRPRTDICLFYLNDIAMKYYKTKHSFNVERDGLSLRLAPFKLPELNCTFGLESELRQIAQKGDWECIIDANEDKFEELNKVQAQ</sequence>
<protein>
    <submittedName>
        <fullName evidence="2">Uncharacterized protein</fullName>
    </submittedName>
</protein>
<evidence type="ECO:0000313" key="3">
    <source>
        <dbReference type="Proteomes" id="UP000188533"/>
    </source>
</evidence>
<accession>A0A1Q3E420</accession>
<reference evidence="2 3" key="2">
    <citation type="submission" date="2017-02" db="EMBL/GenBank/DDBJ databases">
        <title>A genome survey and senescence transcriptome analysis in Lentinula edodes.</title>
        <authorList>
            <person name="Sakamoto Y."/>
            <person name="Nakade K."/>
            <person name="Sato S."/>
            <person name="Yoshida Y."/>
            <person name="Miyazaki K."/>
            <person name="Natsume S."/>
            <person name="Konno N."/>
        </authorList>
    </citation>
    <scope>NUCLEOTIDE SEQUENCE [LARGE SCALE GENOMIC DNA]</scope>
    <source>
        <strain evidence="2 3">NBRC 111202</strain>
    </source>
</reference>
<evidence type="ECO:0000256" key="1">
    <source>
        <dbReference type="SAM" id="SignalP"/>
    </source>
</evidence>
<name>A0A1Q3E420_LENED</name>
<evidence type="ECO:0000313" key="2">
    <source>
        <dbReference type="EMBL" id="GAW02007.1"/>
    </source>
</evidence>
<dbReference type="AlphaFoldDB" id="A0A1Q3E420"/>
<feature type="chain" id="PRO_5012320641" evidence="1">
    <location>
        <begin position="22"/>
        <end position="131"/>
    </location>
</feature>
<organism evidence="2 3">
    <name type="scientific">Lentinula edodes</name>
    <name type="common">Shiitake mushroom</name>
    <name type="synonym">Lentinus edodes</name>
    <dbReference type="NCBI Taxonomy" id="5353"/>
    <lineage>
        <taxon>Eukaryota</taxon>
        <taxon>Fungi</taxon>
        <taxon>Dikarya</taxon>
        <taxon>Basidiomycota</taxon>
        <taxon>Agaricomycotina</taxon>
        <taxon>Agaricomycetes</taxon>
        <taxon>Agaricomycetidae</taxon>
        <taxon>Agaricales</taxon>
        <taxon>Marasmiineae</taxon>
        <taxon>Omphalotaceae</taxon>
        <taxon>Lentinula</taxon>
    </lineage>
</organism>
<dbReference type="EMBL" id="BDGU01000080">
    <property type="protein sequence ID" value="GAW02007.1"/>
    <property type="molecule type" value="Genomic_DNA"/>
</dbReference>
<reference evidence="2 3" key="1">
    <citation type="submission" date="2016-08" db="EMBL/GenBank/DDBJ databases">
        <authorList>
            <consortium name="Lentinula edodes genome sequencing consortium"/>
            <person name="Sakamoto Y."/>
            <person name="Nakade K."/>
            <person name="Sato S."/>
            <person name="Yoshida Y."/>
            <person name="Miyazaki K."/>
            <person name="Natsume S."/>
            <person name="Konno N."/>
        </authorList>
    </citation>
    <scope>NUCLEOTIDE SEQUENCE [LARGE SCALE GENOMIC DNA]</scope>
    <source>
        <strain evidence="2 3">NBRC 111202</strain>
    </source>
</reference>